<dbReference type="SUPFAM" id="SSF47364">
    <property type="entry name" value="Domain of the SRP/SRP receptor G-proteins"/>
    <property type="match status" value="1"/>
</dbReference>
<dbReference type="SMART" id="SM00962">
    <property type="entry name" value="SRP54"/>
    <property type="match status" value="1"/>
</dbReference>
<name>R4RYL7_PHYAS</name>
<dbReference type="InterPro" id="IPR036225">
    <property type="entry name" value="SRP/SRP_N"/>
</dbReference>
<feature type="domain" description="SRP54-type proteins GTP-binding" evidence="12">
    <location>
        <begin position="128"/>
        <end position="331"/>
    </location>
</feature>
<keyword evidence="9" id="KW-0675">Receptor</keyword>
<evidence type="ECO:0000256" key="5">
    <source>
        <dbReference type="ARBA" id="ARBA00022741"/>
    </source>
</evidence>
<evidence type="ECO:0000256" key="9">
    <source>
        <dbReference type="ARBA" id="ARBA00023170"/>
    </source>
</evidence>
<evidence type="ECO:0000256" key="4">
    <source>
        <dbReference type="ARBA" id="ARBA00022490"/>
    </source>
</evidence>
<keyword evidence="6" id="KW-0378">Hydrolase</keyword>
<evidence type="ECO:0000256" key="8">
    <source>
        <dbReference type="ARBA" id="ARBA00023136"/>
    </source>
</evidence>
<dbReference type="PANTHER" id="PTHR43134:SF1">
    <property type="entry name" value="SIGNAL RECOGNITION PARTICLE RECEPTOR SUBUNIT ALPHA"/>
    <property type="match status" value="1"/>
</dbReference>
<dbReference type="GO" id="GO:0051301">
    <property type="term" value="P:cell division"/>
    <property type="evidence" value="ECO:0007669"/>
    <property type="project" value="UniProtKB-KW"/>
</dbReference>
<evidence type="ECO:0000313" key="15">
    <source>
        <dbReference type="Proteomes" id="UP000013941"/>
    </source>
</evidence>
<dbReference type="InterPro" id="IPR013822">
    <property type="entry name" value="Signal_recog_particl_SRP54_hlx"/>
</dbReference>
<dbReference type="FunFam" id="3.40.50.300:FF:000053">
    <property type="entry name" value="Signal recognition particle receptor FtsY"/>
    <property type="match status" value="1"/>
</dbReference>
<dbReference type="GO" id="GO:0005737">
    <property type="term" value="C:cytoplasm"/>
    <property type="evidence" value="ECO:0007669"/>
    <property type="project" value="UniProtKB-ARBA"/>
</dbReference>
<evidence type="ECO:0000259" key="12">
    <source>
        <dbReference type="SMART" id="SM00962"/>
    </source>
</evidence>
<reference evidence="14 15" key="1">
    <citation type="journal article" date="2013" name="BMC Genomics">
        <title>Comparison of the complete genome sequence of two closely related isolates of 'Candidatus Phytoplasma australiense' reveals genome plasticity.</title>
        <authorList>
            <person name="Andersen M.T."/>
            <person name="Liefting L.W."/>
            <person name="Havukkala I."/>
            <person name="Beever R.E."/>
        </authorList>
    </citation>
    <scope>NUCLEOTIDE SEQUENCE [LARGE SCALE GENOMIC DNA]</scope>
    <source>
        <strain evidence="14 15">NZSb11</strain>
    </source>
</reference>
<dbReference type="GO" id="GO:0006614">
    <property type="term" value="P:SRP-dependent cotranslational protein targeting to membrane"/>
    <property type="evidence" value="ECO:0007669"/>
    <property type="project" value="InterPro"/>
</dbReference>
<dbReference type="Pfam" id="PF00448">
    <property type="entry name" value="SRP54"/>
    <property type="match status" value="1"/>
</dbReference>
<feature type="domain" description="AAA+ ATPase" evidence="11">
    <location>
        <begin position="127"/>
        <end position="328"/>
    </location>
</feature>
<organism evidence="14 15">
    <name type="scientific">Strawberry lethal yellows phytoplasma (CPA) str. NZSb11</name>
    <dbReference type="NCBI Taxonomy" id="980422"/>
    <lineage>
        <taxon>Bacteria</taxon>
        <taxon>Bacillati</taxon>
        <taxon>Mycoplasmatota</taxon>
        <taxon>Mollicutes</taxon>
        <taxon>Acholeplasmatales</taxon>
        <taxon>Acholeplasmataceae</taxon>
        <taxon>Candidatus Phytoplasma</taxon>
        <taxon>16SrXII (Stolbur group)</taxon>
    </lineage>
</organism>
<keyword evidence="8" id="KW-0472">Membrane</keyword>
<dbReference type="KEGG" id="nzs:SLY_1071"/>
<dbReference type="HOGENOM" id="CLU_009301_3_4_14"/>
<evidence type="ECO:0000256" key="10">
    <source>
        <dbReference type="ARBA" id="ARBA00048027"/>
    </source>
</evidence>
<dbReference type="GO" id="GO:0005047">
    <property type="term" value="F:signal recognition particle binding"/>
    <property type="evidence" value="ECO:0007669"/>
    <property type="project" value="TreeGrafter"/>
</dbReference>
<evidence type="ECO:0000256" key="2">
    <source>
        <dbReference type="ARBA" id="ARBA00008531"/>
    </source>
</evidence>
<dbReference type="InterPro" id="IPR042101">
    <property type="entry name" value="SRP54_N_sf"/>
</dbReference>
<dbReference type="GO" id="GO:0005886">
    <property type="term" value="C:plasma membrane"/>
    <property type="evidence" value="ECO:0007669"/>
    <property type="project" value="UniProtKB-SubCell"/>
</dbReference>
<evidence type="ECO:0000259" key="13">
    <source>
        <dbReference type="SMART" id="SM00963"/>
    </source>
</evidence>
<dbReference type="Gene3D" id="3.40.50.300">
    <property type="entry name" value="P-loop containing nucleotide triphosphate hydrolases"/>
    <property type="match status" value="1"/>
</dbReference>
<feature type="domain" description="Signal recognition particle SRP54 helical bundle" evidence="13">
    <location>
        <begin position="25"/>
        <end position="105"/>
    </location>
</feature>
<dbReference type="SMART" id="SM00382">
    <property type="entry name" value="AAA"/>
    <property type="match status" value="1"/>
</dbReference>
<dbReference type="InterPro" id="IPR004390">
    <property type="entry name" value="SR_rcpt_FtsY"/>
</dbReference>
<protein>
    <submittedName>
        <fullName evidence="14">Cell division protein ftsY-like protein</fullName>
    </submittedName>
</protein>
<evidence type="ECO:0000256" key="1">
    <source>
        <dbReference type="ARBA" id="ARBA00004413"/>
    </source>
</evidence>
<keyword evidence="14" id="KW-0131">Cell cycle</keyword>
<dbReference type="GO" id="GO:0003924">
    <property type="term" value="F:GTPase activity"/>
    <property type="evidence" value="ECO:0007669"/>
    <property type="project" value="TreeGrafter"/>
</dbReference>
<dbReference type="Pfam" id="PF02881">
    <property type="entry name" value="SRP54_N"/>
    <property type="match status" value="1"/>
</dbReference>
<evidence type="ECO:0000256" key="6">
    <source>
        <dbReference type="ARBA" id="ARBA00022801"/>
    </source>
</evidence>
<dbReference type="Gene3D" id="1.20.120.140">
    <property type="entry name" value="Signal recognition particle SRP54, nucleotide-binding domain"/>
    <property type="match status" value="1"/>
</dbReference>
<keyword evidence="4" id="KW-0963">Cytoplasm</keyword>
<dbReference type="InterPro" id="IPR027417">
    <property type="entry name" value="P-loop_NTPase"/>
</dbReference>
<evidence type="ECO:0000313" key="14">
    <source>
        <dbReference type="EMBL" id="AGL90977.1"/>
    </source>
</evidence>
<dbReference type="PANTHER" id="PTHR43134">
    <property type="entry name" value="SIGNAL RECOGNITION PARTICLE RECEPTOR SUBUNIT ALPHA"/>
    <property type="match status" value="1"/>
</dbReference>
<evidence type="ECO:0000256" key="7">
    <source>
        <dbReference type="ARBA" id="ARBA00023134"/>
    </source>
</evidence>
<evidence type="ECO:0000259" key="11">
    <source>
        <dbReference type="SMART" id="SM00382"/>
    </source>
</evidence>
<dbReference type="Proteomes" id="UP000013941">
    <property type="component" value="Chromosome"/>
</dbReference>
<keyword evidence="15" id="KW-1185">Reference proteome</keyword>
<evidence type="ECO:0000256" key="3">
    <source>
        <dbReference type="ARBA" id="ARBA00022475"/>
    </source>
</evidence>
<dbReference type="InterPro" id="IPR000897">
    <property type="entry name" value="SRP54_GTPase_dom"/>
</dbReference>
<comment type="similarity">
    <text evidence="2">Belongs to the GTP-binding SRP family.</text>
</comment>
<dbReference type="InterPro" id="IPR003593">
    <property type="entry name" value="AAA+_ATPase"/>
</dbReference>
<proteinExistence type="inferred from homology"/>
<dbReference type="NCBIfam" id="TIGR00064">
    <property type="entry name" value="ftsY"/>
    <property type="match status" value="1"/>
</dbReference>
<gene>
    <name evidence="14" type="primary">ftsY</name>
    <name evidence="14" type="ORF">SLY_1071</name>
</gene>
<dbReference type="GO" id="GO:0005525">
    <property type="term" value="F:GTP binding"/>
    <property type="evidence" value="ECO:0007669"/>
    <property type="project" value="UniProtKB-KW"/>
</dbReference>
<sequence>MTNEVEEMFQWFKNKFFKKKNSDKYQLGLAKTKGNFVNFETLLKEAKNIEESLLSALENILIESDFGVKTTLFLMQSIKNYLNQSNIKEARQLPSIIIKHLLHLYQDSSKQSQTPILNTNSKTTLTDPQMYLFVGVNGVGKTTTIGKMATKLRQEGKKVLLVAGDTFRAGAVEQLKIWGNWSQTEVFAKEGTLFPSPSSVIFEGLQYAKKNAYDVVLCDTAGRLQNKANLMQELAKIQRVILKHLNPENLQSFLVLDANTGQNALNQVELFNEAVPLTGAIITKLDGTSKGGIVFAIKHLYNLSIKFIGLGEKPEDLVDFDIQNYLFHLFNNFFLKNI</sequence>
<dbReference type="SUPFAM" id="SSF52540">
    <property type="entry name" value="P-loop containing nucleoside triphosphate hydrolases"/>
    <property type="match status" value="1"/>
</dbReference>
<dbReference type="PATRIC" id="fig|980422.3.peg.983"/>
<comment type="catalytic activity">
    <reaction evidence="10">
        <text>GTP + H2O = GDP + phosphate + H(+)</text>
        <dbReference type="Rhea" id="RHEA:19669"/>
        <dbReference type="ChEBI" id="CHEBI:15377"/>
        <dbReference type="ChEBI" id="CHEBI:15378"/>
        <dbReference type="ChEBI" id="CHEBI:37565"/>
        <dbReference type="ChEBI" id="CHEBI:43474"/>
        <dbReference type="ChEBI" id="CHEBI:58189"/>
        <dbReference type="EC" id="3.6.5.4"/>
    </reaction>
</comment>
<keyword evidence="3" id="KW-1003">Cell membrane</keyword>
<accession>R4RYL7</accession>
<dbReference type="EMBL" id="CP002548">
    <property type="protein sequence ID" value="AGL90977.1"/>
    <property type="molecule type" value="Genomic_DNA"/>
</dbReference>
<dbReference type="SMART" id="SM00963">
    <property type="entry name" value="SRP54_N"/>
    <property type="match status" value="1"/>
</dbReference>
<comment type="subcellular location">
    <subcellularLocation>
        <location evidence="1">Cell membrane</location>
        <topology evidence="1">Peripheral membrane protein</topology>
        <orientation evidence="1">Cytoplasmic side</orientation>
    </subcellularLocation>
</comment>
<keyword evidence="14" id="KW-0132">Cell division</keyword>
<dbReference type="AlphaFoldDB" id="R4RYL7"/>
<keyword evidence="5" id="KW-0547">Nucleotide-binding</keyword>
<keyword evidence="7" id="KW-0342">GTP-binding</keyword>